<sequence length="246" mass="26780">MDTVLNNVAERQEILSPQEVAAKQEFESIISSIRYTINGIAVQSIHDNNIRINYNFELERMSQQLRLEAHSGRMTWSQAARQASETRNVVMELLRGKSSPLGRSIAEWMKPKGRSFSMLLDVNANSYYGMQFNALSPLQRNTVYGAIVASAGRNNIMVSTTLNSVSKFCRGIIIFSLAISLYNIGMADNQVDTAMKEGAMFTGGILGSIAGGAVAGLACGPASPICVPIGVFVGGVMAVYSVDYYW</sequence>
<evidence type="ECO:0000256" key="1">
    <source>
        <dbReference type="SAM" id="Phobius"/>
    </source>
</evidence>
<reference evidence="2 3" key="1">
    <citation type="submission" date="2020-03" db="EMBL/GenBank/DDBJ databases">
        <title>Complete genome sequence of Orbus sp. IPMB12 (BCRC 80908).</title>
        <authorList>
            <person name="Lo W.-S."/>
            <person name="Chang T.-H."/>
            <person name="Kuo C.-H."/>
        </authorList>
    </citation>
    <scope>NUCLEOTIDE SEQUENCE [LARGE SCALE GENOMIC DNA]</scope>
    <source>
        <strain evidence="2 3">IPMB12</strain>
    </source>
</reference>
<organism evidence="2 3">
    <name type="scientific">Zophobihabitans entericus</name>
    <dbReference type="NCBI Taxonomy" id="1635327"/>
    <lineage>
        <taxon>Bacteria</taxon>
        <taxon>Pseudomonadati</taxon>
        <taxon>Pseudomonadota</taxon>
        <taxon>Gammaproteobacteria</taxon>
        <taxon>Orbales</taxon>
        <taxon>Orbaceae</taxon>
        <taxon>Zophobihabitans</taxon>
    </lineage>
</organism>
<keyword evidence="1" id="KW-1133">Transmembrane helix</keyword>
<gene>
    <name evidence="2" type="ORF">IPMB12_11005</name>
</gene>
<name>A0A6G9IEB3_9GAMM</name>
<keyword evidence="3" id="KW-1185">Reference proteome</keyword>
<feature type="transmembrane region" description="Helical" evidence="1">
    <location>
        <begin position="225"/>
        <end position="242"/>
    </location>
</feature>
<dbReference type="AlphaFoldDB" id="A0A6G9IEB3"/>
<feature type="transmembrane region" description="Helical" evidence="1">
    <location>
        <begin position="168"/>
        <end position="187"/>
    </location>
</feature>
<dbReference type="Proteomes" id="UP000501168">
    <property type="component" value="Chromosome"/>
</dbReference>
<dbReference type="RefSeq" id="WP_166917464.1">
    <property type="nucleotide sequence ID" value="NZ_CP050253.1"/>
</dbReference>
<dbReference type="EMBL" id="CP050253">
    <property type="protein sequence ID" value="QIQ22167.1"/>
    <property type="molecule type" value="Genomic_DNA"/>
</dbReference>
<keyword evidence="1" id="KW-0812">Transmembrane</keyword>
<protein>
    <submittedName>
        <fullName evidence="2">Uncharacterized protein</fullName>
    </submittedName>
</protein>
<evidence type="ECO:0000313" key="2">
    <source>
        <dbReference type="EMBL" id="QIQ22167.1"/>
    </source>
</evidence>
<feature type="transmembrane region" description="Helical" evidence="1">
    <location>
        <begin position="199"/>
        <end position="218"/>
    </location>
</feature>
<keyword evidence="1" id="KW-0472">Membrane</keyword>
<dbReference type="KEGG" id="orb:IPMB12_11005"/>
<accession>A0A6G9IEB3</accession>
<dbReference type="InParanoid" id="A0A6G9IEB3"/>
<evidence type="ECO:0000313" key="3">
    <source>
        <dbReference type="Proteomes" id="UP000501168"/>
    </source>
</evidence>
<proteinExistence type="predicted"/>